<proteinExistence type="predicted"/>
<protein>
    <submittedName>
        <fullName evidence="1">Uncharacterized protein</fullName>
    </submittedName>
</protein>
<organism evidence="1 2">
    <name type="scientific">Dreissena polymorpha</name>
    <name type="common">Zebra mussel</name>
    <name type="synonym">Mytilus polymorpha</name>
    <dbReference type="NCBI Taxonomy" id="45954"/>
    <lineage>
        <taxon>Eukaryota</taxon>
        <taxon>Metazoa</taxon>
        <taxon>Spiralia</taxon>
        <taxon>Lophotrochozoa</taxon>
        <taxon>Mollusca</taxon>
        <taxon>Bivalvia</taxon>
        <taxon>Autobranchia</taxon>
        <taxon>Heteroconchia</taxon>
        <taxon>Euheterodonta</taxon>
        <taxon>Imparidentia</taxon>
        <taxon>Neoheterodontei</taxon>
        <taxon>Myida</taxon>
        <taxon>Dreissenoidea</taxon>
        <taxon>Dreissenidae</taxon>
        <taxon>Dreissena</taxon>
    </lineage>
</organism>
<reference evidence="1" key="1">
    <citation type="journal article" date="2019" name="bioRxiv">
        <title>The Genome of the Zebra Mussel, Dreissena polymorpha: A Resource for Invasive Species Research.</title>
        <authorList>
            <person name="McCartney M.A."/>
            <person name="Auch B."/>
            <person name="Kono T."/>
            <person name="Mallez S."/>
            <person name="Zhang Y."/>
            <person name="Obille A."/>
            <person name="Becker A."/>
            <person name="Abrahante J.E."/>
            <person name="Garbe J."/>
            <person name="Badalamenti J.P."/>
            <person name="Herman A."/>
            <person name="Mangelson H."/>
            <person name="Liachko I."/>
            <person name="Sullivan S."/>
            <person name="Sone E.D."/>
            <person name="Koren S."/>
            <person name="Silverstein K.A.T."/>
            <person name="Beckman K.B."/>
            <person name="Gohl D.M."/>
        </authorList>
    </citation>
    <scope>NUCLEOTIDE SEQUENCE</scope>
    <source>
        <strain evidence="1">Duluth1</strain>
        <tissue evidence="1">Whole animal</tissue>
    </source>
</reference>
<comment type="caution">
    <text evidence="1">The sequence shown here is derived from an EMBL/GenBank/DDBJ whole genome shotgun (WGS) entry which is preliminary data.</text>
</comment>
<accession>A0A9D4IJS3</accession>
<reference evidence="1" key="2">
    <citation type="submission" date="2020-11" db="EMBL/GenBank/DDBJ databases">
        <authorList>
            <person name="McCartney M.A."/>
            <person name="Auch B."/>
            <person name="Kono T."/>
            <person name="Mallez S."/>
            <person name="Becker A."/>
            <person name="Gohl D.M."/>
            <person name="Silverstein K.A.T."/>
            <person name="Koren S."/>
            <person name="Bechman K.B."/>
            <person name="Herman A."/>
            <person name="Abrahante J.E."/>
            <person name="Garbe J."/>
        </authorList>
    </citation>
    <scope>NUCLEOTIDE SEQUENCE</scope>
    <source>
        <strain evidence="1">Duluth1</strain>
        <tissue evidence="1">Whole animal</tissue>
    </source>
</reference>
<sequence>MEVTDNANNSIFTRRFALYDNVSSVTTNPLSAHGLHATSAAKETGYRWQMETKCTNTYIDIILLTFCLHRKRFVA</sequence>
<dbReference type="Proteomes" id="UP000828390">
    <property type="component" value="Unassembled WGS sequence"/>
</dbReference>
<keyword evidence="2" id="KW-1185">Reference proteome</keyword>
<evidence type="ECO:0000313" key="1">
    <source>
        <dbReference type="EMBL" id="KAH3778221.1"/>
    </source>
</evidence>
<dbReference type="AlphaFoldDB" id="A0A9D4IJS3"/>
<evidence type="ECO:0000313" key="2">
    <source>
        <dbReference type="Proteomes" id="UP000828390"/>
    </source>
</evidence>
<dbReference type="EMBL" id="JAIWYP010000009">
    <property type="protein sequence ID" value="KAH3778221.1"/>
    <property type="molecule type" value="Genomic_DNA"/>
</dbReference>
<name>A0A9D4IJS3_DREPO</name>
<gene>
    <name evidence="1" type="ORF">DPMN_179676</name>
</gene>